<dbReference type="FunFam" id="1.10.10.10:FF:000001">
    <property type="entry name" value="LysR family transcriptional regulator"/>
    <property type="match status" value="1"/>
</dbReference>
<dbReference type="InterPro" id="IPR036390">
    <property type="entry name" value="WH_DNA-bd_sf"/>
</dbReference>
<dbReference type="PROSITE" id="PS50931">
    <property type="entry name" value="HTH_LYSR"/>
    <property type="match status" value="1"/>
</dbReference>
<dbReference type="PRINTS" id="PR00039">
    <property type="entry name" value="HTHLYSR"/>
</dbReference>
<evidence type="ECO:0000313" key="6">
    <source>
        <dbReference type="EMBL" id="PCC40430.1"/>
    </source>
</evidence>
<feature type="domain" description="HTH lysR-type" evidence="5">
    <location>
        <begin position="1"/>
        <end position="58"/>
    </location>
</feature>
<dbReference type="EMBL" id="NRGR01000006">
    <property type="protein sequence ID" value="PCC40430.1"/>
    <property type="molecule type" value="Genomic_DNA"/>
</dbReference>
<dbReference type="Proteomes" id="UP000218598">
    <property type="component" value="Unassembled WGS sequence"/>
</dbReference>
<dbReference type="PANTHER" id="PTHR30346:SF0">
    <property type="entry name" value="HCA OPERON TRANSCRIPTIONAL ACTIVATOR HCAR"/>
    <property type="match status" value="1"/>
</dbReference>
<proteinExistence type="inferred from homology"/>
<dbReference type="OrthoDB" id="3636008at2"/>
<protein>
    <recommendedName>
        <fullName evidence="5">HTH lysR-type domain-containing protein</fullName>
    </recommendedName>
</protein>
<evidence type="ECO:0000256" key="3">
    <source>
        <dbReference type="ARBA" id="ARBA00023125"/>
    </source>
</evidence>
<evidence type="ECO:0000256" key="4">
    <source>
        <dbReference type="ARBA" id="ARBA00023163"/>
    </source>
</evidence>
<dbReference type="GO" id="GO:0032993">
    <property type="term" value="C:protein-DNA complex"/>
    <property type="evidence" value="ECO:0007669"/>
    <property type="project" value="TreeGrafter"/>
</dbReference>
<gene>
    <name evidence="6" type="ORF">CIK66_03310</name>
</gene>
<dbReference type="Pfam" id="PF00126">
    <property type="entry name" value="HTH_1"/>
    <property type="match status" value="1"/>
</dbReference>
<comment type="caution">
    <text evidence="6">The sequence shown here is derived from an EMBL/GenBank/DDBJ whole genome shotgun (WGS) entry which is preliminary data.</text>
</comment>
<reference evidence="6 7" key="1">
    <citation type="journal article" date="2017" name="Elife">
        <title>Extensive horizontal gene transfer in cheese-associated bacteria.</title>
        <authorList>
            <person name="Bonham K.S."/>
            <person name="Wolfe B.E."/>
            <person name="Dutton R.J."/>
        </authorList>
    </citation>
    <scope>NUCLEOTIDE SEQUENCE [LARGE SCALE GENOMIC DNA]</scope>
    <source>
        <strain evidence="6 7">341_9</strain>
    </source>
</reference>
<evidence type="ECO:0000259" key="5">
    <source>
        <dbReference type="PROSITE" id="PS50931"/>
    </source>
</evidence>
<keyword evidence="3" id="KW-0238">DNA-binding</keyword>
<name>A0A2A3YMA4_9MICO</name>
<evidence type="ECO:0000256" key="1">
    <source>
        <dbReference type="ARBA" id="ARBA00009437"/>
    </source>
</evidence>
<dbReference type="Gene3D" id="1.10.10.10">
    <property type="entry name" value="Winged helix-like DNA-binding domain superfamily/Winged helix DNA-binding domain"/>
    <property type="match status" value="1"/>
</dbReference>
<dbReference type="GO" id="GO:0003677">
    <property type="term" value="F:DNA binding"/>
    <property type="evidence" value="ECO:0007669"/>
    <property type="project" value="UniProtKB-KW"/>
</dbReference>
<organism evidence="6 7">
    <name type="scientific">Brachybacterium alimentarium</name>
    <dbReference type="NCBI Taxonomy" id="47845"/>
    <lineage>
        <taxon>Bacteria</taxon>
        <taxon>Bacillati</taxon>
        <taxon>Actinomycetota</taxon>
        <taxon>Actinomycetes</taxon>
        <taxon>Micrococcales</taxon>
        <taxon>Dermabacteraceae</taxon>
        <taxon>Brachybacterium</taxon>
    </lineage>
</organism>
<dbReference type="SUPFAM" id="SSF46785">
    <property type="entry name" value="Winged helix' DNA-binding domain"/>
    <property type="match status" value="1"/>
</dbReference>
<accession>A0A2A3YMA4</accession>
<dbReference type="AlphaFoldDB" id="A0A2A3YMA4"/>
<keyword evidence="2" id="KW-0805">Transcription regulation</keyword>
<dbReference type="PANTHER" id="PTHR30346">
    <property type="entry name" value="TRANSCRIPTIONAL DUAL REGULATOR HCAR-RELATED"/>
    <property type="match status" value="1"/>
</dbReference>
<keyword evidence="4" id="KW-0804">Transcription</keyword>
<dbReference type="RefSeq" id="WP_096196559.1">
    <property type="nucleotide sequence ID" value="NZ_JBQQJY010000023.1"/>
</dbReference>
<dbReference type="GO" id="GO:0003700">
    <property type="term" value="F:DNA-binding transcription factor activity"/>
    <property type="evidence" value="ECO:0007669"/>
    <property type="project" value="InterPro"/>
</dbReference>
<evidence type="ECO:0000256" key="2">
    <source>
        <dbReference type="ARBA" id="ARBA00023015"/>
    </source>
</evidence>
<evidence type="ECO:0000313" key="7">
    <source>
        <dbReference type="Proteomes" id="UP000218598"/>
    </source>
</evidence>
<dbReference type="InterPro" id="IPR000847">
    <property type="entry name" value="LysR_HTH_N"/>
</dbReference>
<sequence length="88" mass="9976">MEFRQLGYFVAVAEERHFGRAARRLYVTGPSLSQQIQALERDLHVTLFERSPRSVVLTPAGEVLLQHAHVLLARAERARDEVRSVGPL</sequence>
<keyword evidence="7" id="KW-1185">Reference proteome</keyword>
<comment type="similarity">
    <text evidence="1">Belongs to the LysR transcriptional regulatory family.</text>
</comment>
<dbReference type="InterPro" id="IPR036388">
    <property type="entry name" value="WH-like_DNA-bd_sf"/>
</dbReference>